<evidence type="ECO:0000313" key="1">
    <source>
        <dbReference type="EMBL" id="KZV99445.1"/>
    </source>
</evidence>
<dbReference type="AlphaFoldDB" id="A0A165MLI7"/>
<dbReference type="Proteomes" id="UP000077266">
    <property type="component" value="Unassembled WGS sequence"/>
</dbReference>
<reference evidence="1 2" key="1">
    <citation type="journal article" date="2016" name="Mol. Biol. Evol.">
        <title>Comparative Genomics of Early-Diverging Mushroom-Forming Fungi Provides Insights into the Origins of Lignocellulose Decay Capabilities.</title>
        <authorList>
            <person name="Nagy L.G."/>
            <person name="Riley R."/>
            <person name="Tritt A."/>
            <person name="Adam C."/>
            <person name="Daum C."/>
            <person name="Floudas D."/>
            <person name="Sun H."/>
            <person name="Yadav J.S."/>
            <person name="Pangilinan J."/>
            <person name="Larsson K.H."/>
            <person name="Matsuura K."/>
            <person name="Barry K."/>
            <person name="Labutti K."/>
            <person name="Kuo R."/>
            <person name="Ohm R.A."/>
            <person name="Bhattacharya S.S."/>
            <person name="Shirouzu T."/>
            <person name="Yoshinaga Y."/>
            <person name="Martin F.M."/>
            <person name="Grigoriev I.V."/>
            <person name="Hibbett D.S."/>
        </authorList>
    </citation>
    <scope>NUCLEOTIDE SEQUENCE [LARGE SCALE GENOMIC DNA]</scope>
    <source>
        <strain evidence="1 2">HHB12029</strain>
    </source>
</reference>
<keyword evidence="2" id="KW-1185">Reference proteome</keyword>
<gene>
    <name evidence="1" type="ORF">EXIGLDRAFT_746082</name>
</gene>
<name>A0A165MLI7_EXIGL</name>
<proteinExistence type="predicted"/>
<dbReference type="EMBL" id="KV425909">
    <property type="protein sequence ID" value="KZV99445.1"/>
    <property type="molecule type" value="Genomic_DNA"/>
</dbReference>
<accession>A0A165MLI7</accession>
<organism evidence="1 2">
    <name type="scientific">Exidia glandulosa HHB12029</name>
    <dbReference type="NCBI Taxonomy" id="1314781"/>
    <lineage>
        <taxon>Eukaryota</taxon>
        <taxon>Fungi</taxon>
        <taxon>Dikarya</taxon>
        <taxon>Basidiomycota</taxon>
        <taxon>Agaricomycotina</taxon>
        <taxon>Agaricomycetes</taxon>
        <taxon>Auriculariales</taxon>
        <taxon>Exidiaceae</taxon>
        <taxon>Exidia</taxon>
    </lineage>
</organism>
<protein>
    <submittedName>
        <fullName evidence="1">Uncharacterized protein</fullName>
    </submittedName>
</protein>
<evidence type="ECO:0000313" key="2">
    <source>
        <dbReference type="Proteomes" id="UP000077266"/>
    </source>
</evidence>
<dbReference type="InParanoid" id="A0A165MLI7"/>
<sequence>MAATSSSPAPFTLFAERLDRNNARPWRVQIIPELREGTVQWVTHSGALQNPAVVLNPLRTFLRLHDQSRVANGTVGDVGYIDASNDTFRVLFNVLDPMATGCRFQCESITAFDNEEHTTHKLVIDFSKLFGFWRNAPPRAEISPDPYAAVDDNVDGCLTQRTLNLSSATRENWSEEYADEIVRSYPGVTRDGLYLVTETYAKTSAQSTPQQTMTVGMHVFTENLPAHMR</sequence>